<proteinExistence type="predicted"/>
<dbReference type="EMBL" id="BNJK01000002">
    <property type="protein sequence ID" value="GHO98128.1"/>
    <property type="molecule type" value="Genomic_DNA"/>
</dbReference>
<protein>
    <recommendedName>
        <fullName evidence="1">ABM domain-containing protein</fullName>
    </recommendedName>
</protein>
<dbReference type="InterPro" id="IPR007138">
    <property type="entry name" value="ABM_dom"/>
</dbReference>
<dbReference type="RefSeq" id="WP_220208892.1">
    <property type="nucleotide sequence ID" value="NZ_BNJK01000002.1"/>
</dbReference>
<gene>
    <name evidence="2" type="ORF">KSF_081760</name>
</gene>
<dbReference type="Gene3D" id="3.30.70.100">
    <property type="match status" value="1"/>
</dbReference>
<dbReference type="AlphaFoldDB" id="A0A8J3IT61"/>
<feature type="domain" description="ABM" evidence="1">
    <location>
        <begin position="3"/>
        <end position="92"/>
    </location>
</feature>
<evidence type="ECO:0000313" key="3">
    <source>
        <dbReference type="Proteomes" id="UP000597444"/>
    </source>
</evidence>
<organism evidence="2 3">
    <name type="scientific">Reticulibacter mediterranei</name>
    <dbReference type="NCBI Taxonomy" id="2778369"/>
    <lineage>
        <taxon>Bacteria</taxon>
        <taxon>Bacillati</taxon>
        <taxon>Chloroflexota</taxon>
        <taxon>Ktedonobacteria</taxon>
        <taxon>Ktedonobacterales</taxon>
        <taxon>Reticulibacteraceae</taxon>
        <taxon>Reticulibacter</taxon>
    </lineage>
</organism>
<dbReference type="Proteomes" id="UP000597444">
    <property type="component" value="Unassembled WGS sequence"/>
</dbReference>
<dbReference type="PROSITE" id="PS51725">
    <property type="entry name" value="ABM"/>
    <property type="match status" value="1"/>
</dbReference>
<comment type="caution">
    <text evidence="2">The sequence shown here is derived from an EMBL/GenBank/DDBJ whole genome shotgun (WGS) entry which is preliminary data.</text>
</comment>
<dbReference type="SUPFAM" id="SSF54909">
    <property type="entry name" value="Dimeric alpha+beta barrel"/>
    <property type="match status" value="1"/>
</dbReference>
<accession>A0A8J3IT61</accession>
<sequence length="104" mass="11872">MMYGTVAHMKLKPGMEEQVIQTMKSFEAQHVPGFITTYCYRMDTDAHDYYVAVVFASKETYWANAKSPEQDARYKQLRSLLTDDPEWHDGEIAYVARGAAVGNV</sequence>
<name>A0A8J3IT61_9CHLR</name>
<evidence type="ECO:0000313" key="2">
    <source>
        <dbReference type="EMBL" id="GHO98128.1"/>
    </source>
</evidence>
<reference evidence="2" key="1">
    <citation type="submission" date="2020-10" db="EMBL/GenBank/DDBJ databases">
        <title>Taxonomic study of unclassified bacteria belonging to the class Ktedonobacteria.</title>
        <authorList>
            <person name="Yabe S."/>
            <person name="Wang C.M."/>
            <person name="Zheng Y."/>
            <person name="Sakai Y."/>
            <person name="Cavaletti L."/>
            <person name="Monciardini P."/>
            <person name="Donadio S."/>
        </authorList>
    </citation>
    <scope>NUCLEOTIDE SEQUENCE</scope>
    <source>
        <strain evidence="2">ID150040</strain>
    </source>
</reference>
<dbReference type="InterPro" id="IPR011008">
    <property type="entry name" value="Dimeric_a/b-barrel"/>
</dbReference>
<evidence type="ECO:0000259" key="1">
    <source>
        <dbReference type="PROSITE" id="PS51725"/>
    </source>
</evidence>
<keyword evidence="3" id="KW-1185">Reference proteome</keyword>
<dbReference type="Pfam" id="PF03992">
    <property type="entry name" value="ABM"/>
    <property type="match status" value="1"/>
</dbReference>